<dbReference type="Proteomes" id="UP000673394">
    <property type="component" value="Unassembled WGS sequence"/>
</dbReference>
<dbReference type="InterPro" id="IPR002818">
    <property type="entry name" value="DJ-1/PfpI"/>
</dbReference>
<dbReference type="Gene3D" id="3.40.50.880">
    <property type="match status" value="1"/>
</dbReference>
<evidence type="ECO:0000259" key="1">
    <source>
        <dbReference type="Pfam" id="PF01965"/>
    </source>
</evidence>
<accession>A0ABS5CJH1</accession>
<evidence type="ECO:0000313" key="3">
    <source>
        <dbReference type="Proteomes" id="UP000673394"/>
    </source>
</evidence>
<keyword evidence="3" id="KW-1185">Reference proteome</keyword>
<sequence length="199" mass="21587">MEQVRQARHVAILIFDRVEVLDFAGPFEAFLSGSNYGRDFNVFTVAEQDGPIHALGNLSINPAYSFRTCPKPDILVIPGGPGTRTEMHNPVMLDWINKTAGEAELLLSVCTGALLVVKAQLADGLKLAANRLAMHELRAIAPESAEIHEEARYVDNGKIILSAGVSAGIDASLYVIGKLLGEERALLAASLMEYDWVRS</sequence>
<dbReference type="PANTHER" id="PTHR43130:SF14">
    <property type="entry name" value="DJ-1_PFPI DOMAIN-CONTAINING PROTEIN"/>
    <property type="match status" value="1"/>
</dbReference>
<dbReference type="InterPro" id="IPR052158">
    <property type="entry name" value="INH-QAR"/>
</dbReference>
<gene>
    <name evidence="2" type="ORF">I8J30_25280</name>
</gene>
<dbReference type="Pfam" id="PF01965">
    <property type="entry name" value="DJ-1_PfpI"/>
    <property type="match status" value="1"/>
</dbReference>
<dbReference type="SUPFAM" id="SSF52317">
    <property type="entry name" value="Class I glutamine amidotransferase-like"/>
    <property type="match status" value="1"/>
</dbReference>
<dbReference type="CDD" id="cd03139">
    <property type="entry name" value="GATase1_PfpI_2"/>
    <property type="match status" value="1"/>
</dbReference>
<comment type="caution">
    <text evidence="2">The sequence shown here is derived from an EMBL/GenBank/DDBJ whole genome shotgun (WGS) entry which is preliminary data.</text>
</comment>
<dbReference type="EMBL" id="JAGKSP010000014">
    <property type="protein sequence ID" value="MBP3966021.1"/>
    <property type="molecule type" value="Genomic_DNA"/>
</dbReference>
<evidence type="ECO:0000313" key="2">
    <source>
        <dbReference type="EMBL" id="MBP3966021.1"/>
    </source>
</evidence>
<name>A0ABS5CJH1_9BACL</name>
<reference evidence="2 3" key="1">
    <citation type="submission" date="2021-04" db="EMBL/GenBank/DDBJ databases">
        <title>Paenibacillus sp. DLE-14 whole genome sequence.</title>
        <authorList>
            <person name="Ham Y.J."/>
        </authorList>
    </citation>
    <scope>NUCLEOTIDE SEQUENCE [LARGE SCALE GENOMIC DNA]</scope>
    <source>
        <strain evidence="2 3">DLE-14</strain>
    </source>
</reference>
<protein>
    <submittedName>
        <fullName evidence="2">DJ-1/PfpI family protein</fullName>
    </submittedName>
</protein>
<feature type="domain" description="DJ-1/PfpI" evidence="1">
    <location>
        <begin position="9"/>
        <end position="172"/>
    </location>
</feature>
<proteinExistence type="predicted"/>
<dbReference type="PANTHER" id="PTHR43130">
    <property type="entry name" value="ARAC-FAMILY TRANSCRIPTIONAL REGULATOR"/>
    <property type="match status" value="1"/>
</dbReference>
<dbReference type="RefSeq" id="WP_210662857.1">
    <property type="nucleotide sequence ID" value="NZ_JAGKSP010000014.1"/>
</dbReference>
<organism evidence="2 3">
    <name type="scientific">Paenibacillus lignilyticus</name>
    <dbReference type="NCBI Taxonomy" id="1172615"/>
    <lineage>
        <taxon>Bacteria</taxon>
        <taxon>Bacillati</taxon>
        <taxon>Bacillota</taxon>
        <taxon>Bacilli</taxon>
        <taxon>Bacillales</taxon>
        <taxon>Paenibacillaceae</taxon>
        <taxon>Paenibacillus</taxon>
    </lineage>
</organism>
<dbReference type="InterPro" id="IPR029062">
    <property type="entry name" value="Class_I_gatase-like"/>
</dbReference>